<organism evidence="2 3">
    <name type="scientific">Massilia aquatica</name>
    <dbReference type="NCBI Taxonomy" id="2609000"/>
    <lineage>
        <taxon>Bacteria</taxon>
        <taxon>Pseudomonadati</taxon>
        <taxon>Pseudomonadota</taxon>
        <taxon>Betaproteobacteria</taxon>
        <taxon>Burkholderiales</taxon>
        <taxon>Oxalobacteraceae</taxon>
        <taxon>Telluria group</taxon>
        <taxon>Massilia</taxon>
    </lineage>
</organism>
<feature type="transmembrane region" description="Helical" evidence="1">
    <location>
        <begin position="84"/>
        <end position="103"/>
    </location>
</feature>
<protein>
    <submittedName>
        <fullName evidence="2">Uncharacterized protein</fullName>
    </submittedName>
</protein>
<evidence type="ECO:0000313" key="2">
    <source>
        <dbReference type="EMBL" id="NHZ40520.1"/>
    </source>
</evidence>
<gene>
    <name evidence="2" type="ORF">F1609_10175</name>
</gene>
<evidence type="ECO:0000256" key="1">
    <source>
        <dbReference type="SAM" id="Phobius"/>
    </source>
</evidence>
<keyword evidence="1" id="KW-0812">Transmembrane</keyword>
<dbReference type="EMBL" id="VVIW01000004">
    <property type="protein sequence ID" value="NHZ40520.1"/>
    <property type="molecule type" value="Genomic_DNA"/>
</dbReference>
<dbReference type="RefSeq" id="WP_167076324.1">
    <property type="nucleotide sequence ID" value="NZ_VVIW01000004.1"/>
</dbReference>
<reference evidence="2 3" key="1">
    <citation type="submission" date="2019-09" db="EMBL/GenBank/DDBJ databases">
        <title>Taxonomy of Antarctic Massilia spp.: description of Massilia rubra sp. nov., Massilia aquatica sp. nov., Massilia mucilaginosa sp. nov., Massilia frigida sp. nov. isolated from streams, lakes and regoliths.</title>
        <authorList>
            <person name="Holochova P."/>
            <person name="Sedlacek I."/>
            <person name="Kralova S."/>
            <person name="Maslanova I."/>
            <person name="Busse H.-J."/>
            <person name="Stankova E."/>
            <person name="Vrbovska V."/>
            <person name="Kovarovic V."/>
            <person name="Bartak M."/>
            <person name="Svec P."/>
            <person name="Pantucek R."/>
        </authorList>
    </citation>
    <scope>NUCLEOTIDE SEQUENCE [LARGE SCALE GENOMIC DNA]</scope>
    <source>
        <strain evidence="2 3">CCM 8693</strain>
    </source>
</reference>
<sequence>MTMTAYRFRLLLCLHFILEIALAVAARYSSNLISPQLQAALDAEPVHWSAGNLALSVWIYGSLAICSMAGLIGMFMFKSWGRTLSLVTTVAFMTVLFVPGTAVMSWLDYVLMDLFSMLWGAILALAYFSPVSRLFSSTRPSA</sequence>
<evidence type="ECO:0000313" key="3">
    <source>
        <dbReference type="Proteomes" id="UP000819052"/>
    </source>
</evidence>
<keyword evidence="3" id="KW-1185">Reference proteome</keyword>
<name>A0ABX0M051_9BURK</name>
<comment type="caution">
    <text evidence="2">The sequence shown here is derived from an EMBL/GenBank/DDBJ whole genome shotgun (WGS) entry which is preliminary data.</text>
</comment>
<keyword evidence="1" id="KW-0472">Membrane</keyword>
<keyword evidence="1" id="KW-1133">Transmembrane helix</keyword>
<feature type="transmembrane region" description="Helical" evidence="1">
    <location>
        <begin position="109"/>
        <end position="129"/>
    </location>
</feature>
<proteinExistence type="predicted"/>
<dbReference type="Proteomes" id="UP000819052">
    <property type="component" value="Unassembled WGS sequence"/>
</dbReference>
<feature type="transmembrane region" description="Helical" evidence="1">
    <location>
        <begin position="57"/>
        <end position="77"/>
    </location>
</feature>
<accession>A0ABX0M051</accession>